<proteinExistence type="predicted"/>
<dbReference type="STRING" id="907931.GCA_000165675_01326"/>
<sequence>MMQDKITLYFNLLNNSAQLLVADMDMTHTDALIEIMEDFSQQKVRQENGQPSADVVKKIEMAMTEVDWQHISTIDLRKAVQLAVLNANREDQLPANYQITPDGIGYLLADLIDKTGFVDNAKIADMTVGSGNLLWTVKNLLQKNKKSATFIGLDGDETQLALASATNMLLRDETIDLYQTDIVDTKEKISADVVIGDLPIGYYPLSGHNDLIMSQIDDRPFVHELMIERSLDLVSAQGWIYLIVPANIFNTGHTKPLLKMLASKAQLKAFLRLPLEFFKTKDMQKAILVLRPKGISTKGEVLMGQYPALKDIKTLQDFLQEIDAWVKLDKELNQ</sequence>
<protein>
    <submittedName>
        <fullName evidence="3">Uncharacterized protein</fullName>
    </submittedName>
</protein>
<dbReference type="InterPro" id="IPR052933">
    <property type="entry name" value="DNA_Protect_Modify"/>
</dbReference>
<accession>A0A4R5N8V1</accession>
<dbReference type="GO" id="GO:0003677">
    <property type="term" value="F:DNA binding"/>
    <property type="evidence" value="ECO:0007669"/>
    <property type="project" value="InterPro"/>
</dbReference>
<dbReference type="InterPro" id="IPR029063">
    <property type="entry name" value="SAM-dependent_MTases_sf"/>
</dbReference>
<dbReference type="RefSeq" id="WP_133264345.1">
    <property type="nucleotide sequence ID" value="NZ_JAGYGP010000001.1"/>
</dbReference>
<comment type="caution">
    <text evidence="3">The sequence shown here is derived from an EMBL/GenBank/DDBJ whole genome shotgun (WGS) entry which is preliminary data.</text>
</comment>
<dbReference type="SUPFAM" id="SSF53335">
    <property type="entry name" value="S-adenosyl-L-methionine-dependent methyltransferases"/>
    <property type="match status" value="1"/>
</dbReference>
<name>A0A4R5N8V1_9LACO</name>
<dbReference type="Pfam" id="PF02384">
    <property type="entry name" value="N6_Mtase"/>
    <property type="match status" value="1"/>
</dbReference>
<dbReference type="AlphaFoldDB" id="A0A4R5N8V1"/>
<keyword evidence="4" id="KW-1185">Reference proteome</keyword>
<dbReference type="InterPro" id="IPR048375">
    <property type="entry name" value="YtxK-like_N"/>
</dbReference>
<dbReference type="InterPro" id="IPR003356">
    <property type="entry name" value="DNA_methylase_A-5"/>
</dbReference>
<gene>
    <name evidence="3" type="ORF">C5L23_000240</name>
</gene>
<evidence type="ECO:0000259" key="2">
    <source>
        <dbReference type="Pfam" id="PF21106"/>
    </source>
</evidence>
<reference evidence="3 4" key="1">
    <citation type="journal article" date="2019" name="Appl. Microbiol. Biotechnol.">
        <title>Uncovering carbohydrate metabolism through a genotype-phenotype association study of 56 lactic acid bacteria genomes.</title>
        <authorList>
            <person name="Buron-Moles G."/>
            <person name="Chailyan A."/>
            <person name="Dolejs I."/>
            <person name="Forster J."/>
            <person name="Miks M.H."/>
        </authorList>
    </citation>
    <scope>NUCLEOTIDE SEQUENCE [LARGE SCALE GENOMIC DNA]</scope>
    <source>
        <strain evidence="3 4">ATCC 700006</strain>
    </source>
</reference>
<dbReference type="PANTHER" id="PTHR41313">
    <property type="entry name" value="ADENINE-SPECIFIC METHYLTRANSFERASE"/>
    <property type="match status" value="1"/>
</dbReference>
<feature type="domain" description="YtxK-like N-terminal helical" evidence="2">
    <location>
        <begin position="10"/>
        <end position="86"/>
    </location>
</feature>
<dbReference type="PANTHER" id="PTHR41313:SF1">
    <property type="entry name" value="DNA METHYLASE ADENINE-SPECIFIC DOMAIN-CONTAINING PROTEIN"/>
    <property type="match status" value="1"/>
</dbReference>
<evidence type="ECO:0000313" key="4">
    <source>
        <dbReference type="Proteomes" id="UP000295681"/>
    </source>
</evidence>
<evidence type="ECO:0000313" key="3">
    <source>
        <dbReference type="EMBL" id="TDG67934.1"/>
    </source>
</evidence>
<feature type="domain" description="DNA methylase adenine-specific" evidence="1">
    <location>
        <begin position="100"/>
        <end position="304"/>
    </location>
</feature>
<dbReference type="Gene3D" id="1.10.150.470">
    <property type="match status" value="1"/>
</dbReference>
<evidence type="ECO:0000259" key="1">
    <source>
        <dbReference type="Pfam" id="PF02384"/>
    </source>
</evidence>
<dbReference type="Pfam" id="PF21106">
    <property type="entry name" value="YtxK_like"/>
    <property type="match status" value="1"/>
</dbReference>
<organism evidence="3 4">
    <name type="scientific">Leuconostoc fallax</name>
    <dbReference type="NCBI Taxonomy" id="1251"/>
    <lineage>
        <taxon>Bacteria</taxon>
        <taxon>Bacillati</taxon>
        <taxon>Bacillota</taxon>
        <taxon>Bacilli</taxon>
        <taxon>Lactobacillales</taxon>
        <taxon>Lactobacillaceae</taxon>
        <taxon>Leuconostoc</taxon>
    </lineage>
</organism>
<dbReference type="GO" id="GO:0008170">
    <property type="term" value="F:N-methyltransferase activity"/>
    <property type="evidence" value="ECO:0007669"/>
    <property type="project" value="InterPro"/>
</dbReference>
<dbReference type="Gene3D" id="3.40.50.150">
    <property type="entry name" value="Vaccinia Virus protein VP39"/>
    <property type="match status" value="1"/>
</dbReference>
<dbReference type="Proteomes" id="UP000295681">
    <property type="component" value="Unassembled WGS sequence"/>
</dbReference>
<dbReference type="EMBL" id="PUFI01000014">
    <property type="protein sequence ID" value="TDG67934.1"/>
    <property type="molecule type" value="Genomic_DNA"/>
</dbReference>